<evidence type="ECO:0000256" key="5">
    <source>
        <dbReference type="SAM" id="MobiDB-lite"/>
    </source>
</evidence>
<comment type="caution">
    <text evidence="7">The sequence shown here is derived from an EMBL/GenBank/DDBJ whole genome shotgun (WGS) entry which is preliminary data.</text>
</comment>
<dbReference type="Pfam" id="PF00126">
    <property type="entry name" value="HTH_1"/>
    <property type="match status" value="1"/>
</dbReference>
<dbReference type="PRINTS" id="PR00039">
    <property type="entry name" value="HTHLYSR"/>
</dbReference>
<dbReference type="RefSeq" id="WP_165332168.1">
    <property type="nucleotide sequence ID" value="NZ_JAAKZW010000042.1"/>
</dbReference>
<proteinExistence type="inferred from homology"/>
<dbReference type="AlphaFoldDB" id="A0A6G4XIZ2"/>
<dbReference type="SUPFAM" id="SSF53850">
    <property type="entry name" value="Periplasmic binding protein-like II"/>
    <property type="match status" value="1"/>
</dbReference>
<organism evidence="7 8">
    <name type="scientific">Streptomyces mesophilus</name>
    <dbReference type="NCBI Taxonomy" id="1775132"/>
    <lineage>
        <taxon>Bacteria</taxon>
        <taxon>Bacillati</taxon>
        <taxon>Actinomycetota</taxon>
        <taxon>Actinomycetes</taxon>
        <taxon>Kitasatosporales</taxon>
        <taxon>Streptomycetaceae</taxon>
        <taxon>Streptomyces</taxon>
    </lineage>
</organism>
<evidence type="ECO:0000313" key="8">
    <source>
        <dbReference type="Proteomes" id="UP000481109"/>
    </source>
</evidence>
<evidence type="ECO:0000256" key="1">
    <source>
        <dbReference type="ARBA" id="ARBA00009437"/>
    </source>
</evidence>
<comment type="similarity">
    <text evidence="1">Belongs to the LysR transcriptional regulatory family.</text>
</comment>
<dbReference type="InterPro" id="IPR005119">
    <property type="entry name" value="LysR_subst-bd"/>
</dbReference>
<dbReference type="GO" id="GO:0003700">
    <property type="term" value="F:DNA-binding transcription factor activity"/>
    <property type="evidence" value="ECO:0007669"/>
    <property type="project" value="InterPro"/>
</dbReference>
<dbReference type="InterPro" id="IPR000847">
    <property type="entry name" value="LysR_HTH_N"/>
</dbReference>
<dbReference type="Gene3D" id="3.40.190.290">
    <property type="match status" value="1"/>
</dbReference>
<keyword evidence="4" id="KW-0804">Transcription</keyword>
<dbReference type="FunFam" id="1.10.10.10:FF:000001">
    <property type="entry name" value="LysR family transcriptional regulator"/>
    <property type="match status" value="1"/>
</dbReference>
<sequence>MDPHLLRTFVAVVDQGSFSVAASTLGYTQSAVSQHIAALESDLGAPLLTRRPVAPTAAGARLMEHARPLLLRLDAARADLARLNQAPQQGISLACTPLSHPALLAAPLPGDRPSLRVLGRDEALRAVTSGEVDLALVDGAAAPSDPLALADLGPLTTVRVAEESLAVVLPAQHPLAGRPSVRLADLSEAHWIDAPDTGVPLPRLRVAAGTDGFRARTTYEGTDVLTLGALVRAGHGLTVLPDSTARRLHGVTVTAVSAPHIVHRVEMVHGRLPRGAARELVERIGAGEGGPGQVTSPASAPR</sequence>
<keyword evidence="2" id="KW-0805">Transcription regulation</keyword>
<dbReference type="EMBL" id="JAAKZW010000042">
    <property type="protein sequence ID" value="NGO76674.1"/>
    <property type="molecule type" value="Genomic_DNA"/>
</dbReference>
<accession>A0A6G4XIZ2</accession>
<dbReference type="InterPro" id="IPR036390">
    <property type="entry name" value="WH_DNA-bd_sf"/>
</dbReference>
<feature type="domain" description="HTH lysR-type" evidence="6">
    <location>
        <begin position="1"/>
        <end position="56"/>
    </location>
</feature>
<dbReference type="Proteomes" id="UP000481109">
    <property type="component" value="Unassembled WGS sequence"/>
</dbReference>
<dbReference type="Pfam" id="PF03466">
    <property type="entry name" value="LysR_substrate"/>
    <property type="match status" value="1"/>
</dbReference>
<dbReference type="GO" id="GO:0032993">
    <property type="term" value="C:protein-DNA complex"/>
    <property type="evidence" value="ECO:0007669"/>
    <property type="project" value="TreeGrafter"/>
</dbReference>
<evidence type="ECO:0000259" key="6">
    <source>
        <dbReference type="PROSITE" id="PS50931"/>
    </source>
</evidence>
<dbReference type="SUPFAM" id="SSF46785">
    <property type="entry name" value="Winged helix' DNA-binding domain"/>
    <property type="match status" value="1"/>
</dbReference>
<evidence type="ECO:0000256" key="3">
    <source>
        <dbReference type="ARBA" id="ARBA00023125"/>
    </source>
</evidence>
<keyword evidence="8" id="KW-1185">Reference proteome</keyword>
<evidence type="ECO:0000256" key="4">
    <source>
        <dbReference type="ARBA" id="ARBA00023163"/>
    </source>
</evidence>
<feature type="region of interest" description="Disordered" evidence="5">
    <location>
        <begin position="283"/>
        <end position="302"/>
    </location>
</feature>
<dbReference type="PANTHER" id="PTHR30346">
    <property type="entry name" value="TRANSCRIPTIONAL DUAL REGULATOR HCAR-RELATED"/>
    <property type="match status" value="1"/>
</dbReference>
<keyword evidence="3" id="KW-0238">DNA-binding</keyword>
<dbReference type="InterPro" id="IPR036388">
    <property type="entry name" value="WH-like_DNA-bd_sf"/>
</dbReference>
<dbReference type="PANTHER" id="PTHR30346:SF29">
    <property type="entry name" value="LYSR SUBSTRATE-BINDING"/>
    <property type="match status" value="1"/>
</dbReference>
<evidence type="ECO:0000256" key="2">
    <source>
        <dbReference type="ARBA" id="ARBA00023015"/>
    </source>
</evidence>
<feature type="compositionally biased region" description="Polar residues" evidence="5">
    <location>
        <begin position="293"/>
        <end position="302"/>
    </location>
</feature>
<evidence type="ECO:0000313" key="7">
    <source>
        <dbReference type="EMBL" id="NGO76674.1"/>
    </source>
</evidence>
<name>A0A6G4XIZ2_9ACTN</name>
<dbReference type="CDD" id="cd05466">
    <property type="entry name" value="PBP2_LTTR_substrate"/>
    <property type="match status" value="1"/>
</dbReference>
<dbReference type="PROSITE" id="PS50931">
    <property type="entry name" value="HTH_LYSR"/>
    <property type="match status" value="1"/>
</dbReference>
<reference evidence="7 8" key="1">
    <citation type="submission" date="2020-02" db="EMBL/GenBank/DDBJ databases">
        <title>Whole-genome analyses of novel actinobacteria.</title>
        <authorList>
            <person name="Sahin N."/>
            <person name="Tokatli A."/>
        </authorList>
    </citation>
    <scope>NUCLEOTIDE SEQUENCE [LARGE SCALE GENOMIC DNA]</scope>
    <source>
        <strain evidence="7 8">YC504</strain>
    </source>
</reference>
<dbReference type="GO" id="GO:0003677">
    <property type="term" value="F:DNA binding"/>
    <property type="evidence" value="ECO:0007669"/>
    <property type="project" value="UniProtKB-KW"/>
</dbReference>
<gene>
    <name evidence="7" type="ORF">G6045_13500</name>
</gene>
<protein>
    <submittedName>
        <fullName evidence="7">LysR family transcriptional regulator</fullName>
    </submittedName>
</protein>
<dbReference type="Gene3D" id="1.10.10.10">
    <property type="entry name" value="Winged helix-like DNA-binding domain superfamily/Winged helix DNA-binding domain"/>
    <property type="match status" value="1"/>
</dbReference>